<dbReference type="EMBL" id="UZAU01000481">
    <property type="status" value="NOT_ANNOTATED_CDS"/>
    <property type="molecule type" value="Genomic_DNA"/>
</dbReference>
<name>A0A803PSM9_CANSA</name>
<proteinExistence type="predicted"/>
<accession>A0A803PSM9</accession>
<reference evidence="1" key="1">
    <citation type="submission" date="2018-11" db="EMBL/GenBank/DDBJ databases">
        <authorList>
            <person name="Grassa J C."/>
        </authorList>
    </citation>
    <scope>NUCLEOTIDE SEQUENCE [LARGE SCALE GENOMIC DNA]</scope>
</reference>
<protein>
    <submittedName>
        <fullName evidence="1">Uncharacterized protein</fullName>
    </submittedName>
</protein>
<keyword evidence="2" id="KW-1185">Reference proteome</keyword>
<evidence type="ECO:0000313" key="2">
    <source>
        <dbReference type="Proteomes" id="UP000596661"/>
    </source>
</evidence>
<organism evidence="1 2">
    <name type="scientific">Cannabis sativa</name>
    <name type="common">Hemp</name>
    <name type="synonym">Marijuana</name>
    <dbReference type="NCBI Taxonomy" id="3483"/>
    <lineage>
        <taxon>Eukaryota</taxon>
        <taxon>Viridiplantae</taxon>
        <taxon>Streptophyta</taxon>
        <taxon>Embryophyta</taxon>
        <taxon>Tracheophyta</taxon>
        <taxon>Spermatophyta</taxon>
        <taxon>Magnoliopsida</taxon>
        <taxon>eudicotyledons</taxon>
        <taxon>Gunneridae</taxon>
        <taxon>Pentapetalae</taxon>
        <taxon>rosids</taxon>
        <taxon>fabids</taxon>
        <taxon>Rosales</taxon>
        <taxon>Cannabaceae</taxon>
        <taxon>Cannabis</taxon>
    </lineage>
</organism>
<dbReference type="Proteomes" id="UP000596661">
    <property type="component" value="Chromosome 5"/>
</dbReference>
<dbReference type="EnsemblPlants" id="evm.model.05.979">
    <property type="protein sequence ID" value="cds.evm.model.05.979"/>
    <property type="gene ID" value="evm.TU.05.979"/>
</dbReference>
<dbReference type="Gramene" id="evm.model.05.979">
    <property type="protein sequence ID" value="cds.evm.model.05.979"/>
    <property type="gene ID" value="evm.TU.05.979"/>
</dbReference>
<reference evidence="1" key="2">
    <citation type="submission" date="2021-03" db="UniProtKB">
        <authorList>
            <consortium name="EnsemblPlants"/>
        </authorList>
    </citation>
    <scope>IDENTIFICATION</scope>
</reference>
<dbReference type="AlphaFoldDB" id="A0A803PSM9"/>
<evidence type="ECO:0000313" key="1">
    <source>
        <dbReference type="EnsemblPlants" id="cds.evm.model.05.979"/>
    </source>
</evidence>
<sequence length="201" mass="22433">MFCFIHSQLNSNMSSSSARATKRAWVEVDLPSETLLEEFPRAQGTSSPAGKESVSLSIPPLSVPPLSVCGTLSASTTSSQYHQSTMGTMAVISARAFVRGGGTNAQGVPGRYKFPDHLEKSEIERKKLVPEMDQLRKEAKAAQEEYSNNAFTFFYYVWRANKDHLNLDSILEKTRKKQLKKCLIREVTKSQYLQLDAPHST</sequence>